<dbReference type="CDD" id="cd16917">
    <property type="entry name" value="HATPase_UhpB-NarQ-NarX-like"/>
    <property type="match status" value="1"/>
</dbReference>
<evidence type="ECO:0000256" key="2">
    <source>
        <dbReference type="ARBA" id="ARBA00012438"/>
    </source>
</evidence>
<name>A0A1U9Z5W3_9HYPH</name>
<evidence type="ECO:0000256" key="6">
    <source>
        <dbReference type="SAM" id="Coils"/>
    </source>
</evidence>
<evidence type="ECO:0000313" key="10">
    <source>
        <dbReference type="Proteomes" id="UP000191135"/>
    </source>
</evidence>
<dbReference type="PANTHER" id="PTHR24421:SF10">
    <property type="entry name" value="NITRATE_NITRITE SENSOR PROTEIN NARQ"/>
    <property type="match status" value="1"/>
</dbReference>
<dbReference type="RefSeq" id="WP_018067391.1">
    <property type="nucleotide sequence ID" value="NZ_AQWH01000040.1"/>
</dbReference>
<feature type="domain" description="Histidine kinase/HSP90-like ATPase" evidence="8">
    <location>
        <begin position="526"/>
        <end position="616"/>
    </location>
</feature>
<dbReference type="OrthoDB" id="9797605at2"/>
<feature type="transmembrane region" description="Helical" evidence="7">
    <location>
        <begin position="20"/>
        <end position="40"/>
    </location>
</feature>
<dbReference type="GO" id="GO:0000160">
    <property type="term" value="P:phosphorelay signal transduction system"/>
    <property type="evidence" value="ECO:0007669"/>
    <property type="project" value="UniProtKB-KW"/>
</dbReference>
<sequence>MALAAKKLQAWAGHPTLSSLLLKLLFVVSIAICCAMPFVLSLPTPRDALVLHSAILQEGASPAREITLPYTRTNVWESSRTEALYKIHFPREAVPADHPVLFFPAVRQAIDVRLNAIPLVRREISLLTSPRLGDYYAFDVMPLALRDGVNELEIRHSRLDGWISSYLSPAYLMSQSVFAPYRQLYDFVFEQWRFTSLLLKAIITISVVMIALLRPADGFFRWFSLIMVFSLTLTATQYGFSLAGAGVPRLYYATLQLGTLLLAVALTLEMAGRKFVRKSLYLALGLPLTLLTAYWAGLGSRSQIAVLGNVLSIAAMMAALWIAIAHYYRSRDPIAAIIAAPLALCFLFGLHDVGLLFGLTNGAHMLTPYIEMATLLAAMLIITIRLIQSLNQLDSANIRLKRRLDEQQKELNLLHEKERRNLTRMALEKERDRLMRDLHDGLSGHLVSIMAQTERENLAPEAIRTTARDALGDLRLVIQSLDLSDTDLRVALAGFRERTGPYLHRMGIRLDWQTGNMPEVTGVTPSTALALLRILQEAVTNAVKHGPATHIAISASANENGDAVITVENDFSGNDIRGKGHGLANMATRARTFGGDIAFTRSKDMARLVITLPTALRPQPA</sequence>
<dbReference type="AlphaFoldDB" id="A0A1U9Z5W3"/>
<evidence type="ECO:0000256" key="1">
    <source>
        <dbReference type="ARBA" id="ARBA00000085"/>
    </source>
</evidence>
<feature type="transmembrane region" description="Helical" evidence="7">
    <location>
        <begin position="304"/>
        <end position="327"/>
    </location>
</feature>
<feature type="transmembrane region" description="Helical" evidence="7">
    <location>
        <begin position="334"/>
        <end position="357"/>
    </location>
</feature>
<dbReference type="Pfam" id="PF02518">
    <property type="entry name" value="HATPase_c"/>
    <property type="match status" value="1"/>
</dbReference>
<keyword evidence="3 9" id="KW-0808">Transferase</keyword>
<keyword evidence="7" id="KW-0812">Transmembrane</keyword>
<dbReference type="STRING" id="1122214.Mame_03667"/>
<dbReference type="EC" id="2.7.13.3" evidence="2"/>
<dbReference type="InterPro" id="IPR036890">
    <property type="entry name" value="HATPase_C_sf"/>
</dbReference>
<evidence type="ECO:0000256" key="4">
    <source>
        <dbReference type="ARBA" id="ARBA00022777"/>
    </source>
</evidence>
<keyword evidence="5" id="KW-0902">Two-component regulatory system</keyword>
<keyword evidence="7" id="KW-1133">Transmembrane helix</keyword>
<evidence type="ECO:0000313" key="9">
    <source>
        <dbReference type="EMBL" id="AQZ52972.1"/>
    </source>
</evidence>
<protein>
    <recommendedName>
        <fullName evidence="2">histidine kinase</fullName>
        <ecNumber evidence="2">2.7.13.3</ecNumber>
    </recommendedName>
</protein>
<dbReference type="SMART" id="SM00387">
    <property type="entry name" value="HATPase_c"/>
    <property type="match status" value="1"/>
</dbReference>
<dbReference type="EMBL" id="CP020330">
    <property type="protein sequence ID" value="AQZ52972.1"/>
    <property type="molecule type" value="Genomic_DNA"/>
</dbReference>
<reference evidence="9 10" key="1">
    <citation type="submission" date="2017-03" db="EMBL/GenBank/DDBJ databases">
        <title>Foreign affairs: Plasmid Transfer between Roseobacters and Rhizobia.</title>
        <authorList>
            <person name="Bartling P."/>
            <person name="Bunk B."/>
            <person name="Overmann J."/>
            <person name="Brinkmann H."/>
            <person name="Petersen J."/>
        </authorList>
    </citation>
    <scope>NUCLEOTIDE SEQUENCE [LARGE SCALE GENOMIC DNA]</scope>
    <source>
        <strain evidence="9 10">MACL11</strain>
    </source>
</reference>
<proteinExistence type="predicted"/>
<accession>A0A1U9Z5W3</accession>
<feature type="transmembrane region" description="Helical" evidence="7">
    <location>
        <begin position="219"/>
        <end position="238"/>
    </location>
</feature>
<keyword evidence="4" id="KW-0418">Kinase</keyword>
<dbReference type="GO" id="GO:0004673">
    <property type="term" value="F:protein histidine kinase activity"/>
    <property type="evidence" value="ECO:0007669"/>
    <property type="project" value="UniProtKB-EC"/>
</dbReference>
<evidence type="ECO:0000259" key="8">
    <source>
        <dbReference type="SMART" id="SM00387"/>
    </source>
</evidence>
<feature type="transmembrane region" description="Helical" evidence="7">
    <location>
        <begin position="369"/>
        <end position="387"/>
    </location>
</feature>
<evidence type="ECO:0000256" key="5">
    <source>
        <dbReference type="ARBA" id="ARBA00023012"/>
    </source>
</evidence>
<dbReference type="InterPro" id="IPR003594">
    <property type="entry name" value="HATPase_dom"/>
</dbReference>
<evidence type="ECO:0000256" key="7">
    <source>
        <dbReference type="SAM" id="Phobius"/>
    </source>
</evidence>
<dbReference type="Gene3D" id="3.30.565.10">
    <property type="entry name" value="Histidine kinase-like ATPase, C-terminal domain"/>
    <property type="match status" value="1"/>
</dbReference>
<dbReference type="InterPro" id="IPR050482">
    <property type="entry name" value="Sensor_HK_TwoCompSys"/>
</dbReference>
<dbReference type="KEGG" id="mmed:Mame_03667"/>
<feature type="transmembrane region" description="Helical" evidence="7">
    <location>
        <begin position="280"/>
        <end position="298"/>
    </location>
</feature>
<dbReference type="eggNOG" id="COG4585">
    <property type="taxonomic scope" value="Bacteria"/>
</dbReference>
<feature type="transmembrane region" description="Helical" evidence="7">
    <location>
        <begin position="250"/>
        <end position="268"/>
    </location>
</feature>
<feature type="coiled-coil region" evidence="6">
    <location>
        <begin position="390"/>
        <end position="421"/>
    </location>
</feature>
<dbReference type="PANTHER" id="PTHR24421">
    <property type="entry name" value="NITRATE/NITRITE SENSOR PROTEIN NARX-RELATED"/>
    <property type="match status" value="1"/>
</dbReference>
<evidence type="ECO:0000256" key="3">
    <source>
        <dbReference type="ARBA" id="ARBA00022679"/>
    </source>
</evidence>
<organism evidence="9 10">
    <name type="scientific">Martelella mediterranea DSM 17316</name>
    <dbReference type="NCBI Taxonomy" id="1122214"/>
    <lineage>
        <taxon>Bacteria</taxon>
        <taxon>Pseudomonadati</taxon>
        <taxon>Pseudomonadota</taxon>
        <taxon>Alphaproteobacteria</taxon>
        <taxon>Hyphomicrobiales</taxon>
        <taxon>Aurantimonadaceae</taxon>
        <taxon>Martelella</taxon>
    </lineage>
</organism>
<comment type="catalytic activity">
    <reaction evidence="1">
        <text>ATP + protein L-histidine = ADP + protein N-phospho-L-histidine.</text>
        <dbReference type="EC" id="2.7.13.3"/>
    </reaction>
</comment>
<dbReference type="Gene3D" id="1.20.5.1930">
    <property type="match status" value="1"/>
</dbReference>
<gene>
    <name evidence="9" type="primary">narX</name>
    <name evidence="9" type="ORF">Mame_03667</name>
</gene>
<keyword evidence="10" id="KW-1185">Reference proteome</keyword>
<keyword evidence="7" id="KW-0472">Membrane</keyword>
<dbReference type="Proteomes" id="UP000191135">
    <property type="component" value="Chromosome"/>
</dbReference>
<keyword evidence="6" id="KW-0175">Coiled coil</keyword>
<dbReference type="SUPFAM" id="SSF55874">
    <property type="entry name" value="ATPase domain of HSP90 chaperone/DNA topoisomerase II/histidine kinase"/>
    <property type="match status" value="1"/>
</dbReference>
<feature type="transmembrane region" description="Helical" evidence="7">
    <location>
        <begin position="192"/>
        <end position="212"/>
    </location>
</feature>